<evidence type="ECO:0000256" key="1">
    <source>
        <dbReference type="ARBA" id="ARBA00022468"/>
    </source>
</evidence>
<dbReference type="PANTHER" id="PTHR24113">
    <property type="entry name" value="RAN GTPASE-ACTIVATING PROTEIN 1"/>
    <property type="match status" value="1"/>
</dbReference>
<dbReference type="GO" id="GO:0048471">
    <property type="term" value="C:perinuclear region of cytoplasm"/>
    <property type="evidence" value="ECO:0007669"/>
    <property type="project" value="TreeGrafter"/>
</dbReference>
<dbReference type="SUPFAM" id="SSF56112">
    <property type="entry name" value="Protein kinase-like (PK-like)"/>
    <property type="match status" value="1"/>
</dbReference>
<name>A0AAU9IX79_9CILI</name>
<keyword evidence="6" id="KW-1185">Reference proteome</keyword>
<dbReference type="EMBL" id="CAJZBQ010000023">
    <property type="protein sequence ID" value="CAG9319478.1"/>
    <property type="molecule type" value="Genomic_DNA"/>
</dbReference>
<dbReference type="InterPro" id="IPR001611">
    <property type="entry name" value="Leu-rich_rpt"/>
</dbReference>
<feature type="domain" description="Protein kinase" evidence="4">
    <location>
        <begin position="192"/>
        <end position="524"/>
    </location>
</feature>
<dbReference type="GO" id="GO:0005524">
    <property type="term" value="F:ATP binding"/>
    <property type="evidence" value="ECO:0007669"/>
    <property type="project" value="InterPro"/>
</dbReference>
<keyword evidence="1" id="KW-0343">GTPase activation</keyword>
<keyword evidence="2" id="KW-0433">Leucine-rich repeat</keyword>
<dbReference type="Proteomes" id="UP001162131">
    <property type="component" value="Unassembled WGS sequence"/>
</dbReference>
<dbReference type="GO" id="GO:0005829">
    <property type="term" value="C:cytosol"/>
    <property type="evidence" value="ECO:0007669"/>
    <property type="project" value="TreeGrafter"/>
</dbReference>
<dbReference type="GO" id="GO:0005634">
    <property type="term" value="C:nucleus"/>
    <property type="evidence" value="ECO:0007669"/>
    <property type="project" value="TreeGrafter"/>
</dbReference>
<dbReference type="GO" id="GO:0004672">
    <property type="term" value="F:protein kinase activity"/>
    <property type="evidence" value="ECO:0007669"/>
    <property type="project" value="InterPro"/>
</dbReference>
<dbReference type="AlphaFoldDB" id="A0AAU9IX79"/>
<dbReference type="PROSITE" id="PS50011">
    <property type="entry name" value="PROTEIN_KINASE_DOM"/>
    <property type="match status" value="1"/>
</dbReference>
<dbReference type="Gene3D" id="3.80.10.10">
    <property type="entry name" value="Ribonuclease Inhibitor"/>
    <property type="match status" value="1"/>
</dbReference>
<dbReference type="PANTHER" id="PTHR24113:SF12">
    <property type="entry name" value="RAN GTPASE-ACTIVATING PROTEIN 1"/>
    <property type="match status" value="1"/>
</dbReference>
<evidence type="ECO:0000313" key="5">
    <source>
        <dbReference type="EMBL" id="CAG9319478.1"/>
    </source>
</evidence>
<sequence length="905" mass="104612">MGICLTTLYSAYKNDLMKKHIIPSEKINNLCVRWRKLRAPETMTPNEFQKAIIQNDDIKLNYKKFYDTGLEIEVIEFLTGLIILSNGKLEDRLKTLFSLYCFEDQSTMTPDEFGFCIEKCLRAICNVGEIQSPPTEPVDIDEFKERVCNGEAIDFQTFKQIISEECFKFSEIFEKSYVYMRKISTILVENPFPVINYLQKGGLFLGKYEIIETPNIIEEISSIYKQKYKHAMLDVKPMLGQGKLTFELIYVAGIQGDKNFRQNYFREIVLKNKITSEQIHEFGELPGGLLYKRISDIETTQMTLKEYFSLRIKQREKTKKSEKKTCLFCMSELETIDLGLELLDKLEVLHNIHVVHSNINPSSIYLVDQNIHNLAFLDLELAIWDTLEILGVESPYFQQLPEDKYDITFRDENFLSPEHKELAEEYRRTSRIPKQEITAQCDIYSIGAILYNALTGKSPDNFSIMTSVHPDHQGQRELLGEWNCPKLLNNLMVSNGMCSFLLKILAKDLRIRYKNINEVRNDLIALKKDLESIPEILMEGLEHVEVKDQQIFHEDYILDLRNFDVNDFTLEYLNKFILESRIPNIRIFGGCLPLSAIKSNRIDILDLSNQKLYTEELIVLSLFLEANTQLKVINLSNNPLVTRHETKKPRNHLSNDNRVTEYSLQKFLESLNTNVELIEFRVARVEIGPYFAQQLCMPIAKNNKLEILDLGFCKLQADGIREICEVCQHLKFLNTLSLSGNMMGNEGAQYVARLIENSTTLVEVDLDTNEIGNVGAEAIGHALTTNFVILRLNIEGNDIEFNESEFITQSVSFNSHYNKLKTRNEKFGEYGHNLIAESLKKWIESHKFVTEKLRARLHKCVDEIDTKLAEILLDSQGNLNLRPIPLKYTYNPGEGTVHFETGKHK</sequence>
<gene>
    <name evidence="5" type="ORF">BSTOLATCC_MIC24030</name>
</gene>
<proteinExistence type="predicted"/>
<dbReference type="Gene3D" id="1.10.238.10">
    <property type="entry name" value="EF-hand"/>
    <property type="match status" value="1"/>
</dbReference>
<dbReference type="Gene3D" id="1.10.510.10">
    <property type="entry name" value="Transferase(Phosphotransferase) domain 1"/>
    <property type="match status" value="1"/>
</dbReference>
<evidence type="ECO:0000259" key="4">
    <source>
        <dbReference type="PROSITE" id="PS50011"/>
    </source>
</evidence>
<dbReference type="Pfam" id="PF13516">
    <property type="entry name" value="LRR_6"/>
    <property type="match status" value="3"/>
</dbReference>
<evidence type="ECO:0000256" key="3">
    <source>
        <dbReference type="ARBA" id="ARBA00022737"/>
    </source>
</evidence>
<comment type="caution">
    <text evidence="5">The sequence shown here is derived from an EMBL/GenBank/DDBJ whole genome shotgun (WGS) entry which is preliminary data.</text>
</comment>
<dbReference type="SUPFAM" id="SSF52047">
    <property type="entry name" value="RNI-like"/>
    <property type="match status" value="1"/>
</dbReference>
<accession>A0AAU9IX79</accession>
<dbReference type="InterPro" id="IPR011992">
    <property type="entry name" value="EF-hand-dom_pair"/>
</dbReference>
<evidence type="ECO:0000256" key="2">
    <source>
        <dbReference type="ARBA" id="ARBA00022614"/>
    </source>
</evidence>
<dbReference type="InterPro" id="IPR011009">
    <property type="entry name" value="Kinase-like_dom_sf"/>
</dbReference>
<organism evidence="5 6">
    <name type="scientific">Blepharisma stoltei</name>
    <dbReference type="NCBI Taxonomy" id="1481888"/>
    <lineage>
        <taxon>Eukaryota</taxon>
        <taxon>Sar</taxon>
        <taxon>Alveolata</taxon>
        <taxon>Ciliophora</taxon>
        <taxon>Postciliodesmatophora</taxon>
        <taxon>Heterotrichea</taxon>
        <taxon>Heterotrichida</taxon>
        <taxon>Blepharismidae</taxon>
        <taxon>Blepharisma</taxon>
    </lineage>
</organism>
<dbReference type="GO" id="GO:0031267">
    <property type="term" value="F:small GTPase binding"/>
    <property type="evidence" value="ECO:0007669"/>
    <property type="project" value="TreeGrafter"/>
</dbReference>
<dbReference type="InterPro" id="IPR027038">
    <property type="entry name" value="RanGap"/>
</dbReference>
<dbReference type="SUPFAM" id="SSF47473">
    <property type="entry name" value="EF-hand"/>
    <property type="match status" value="1"/>
</dbReference>
<dbReference type="InterPro" id="IPR000719">
    <property type="entry name" value="Prot_kinase_dom"/>
</dbReference>
<dbReference type="SMART" id="SM00368">
    <property type="entry name" value="LRR_RI"/>
    <property type="match status" value="3"/>
</dbReference>
<dbReference type="InterPro" id="IPR032675">
    <property type="entry name" value="LRR_dom_sf"/>
</dbReference>
<dbReference type="GO" id="GO:0005096">
    <property type="term" value="F:GTPase activator activity"/>
    <property type="evidence" value="ECO:0007669"/>
    <property type="project" value="UniProtKB-KW"/>
</dbReference>
<protein>
    <recommendedName>
        <fullName evidence="4">Protein kinase domain-containing protein</fullName>
    </recommendedName>
</protein>
<evidence type="ECO:0000313" key="6">
    <source>
        <dbReference type="Proteomes" id="UP001162131"/>
    </source>
</evidence>
<dbReference type="GO" id="GO:0006913">
    <property type="term" value="P:nucleocytoplasmic transport"/>
    <property type="evidence" value="ECO:0007669"/>
    <property type="project" value="TreeGrafter"/>
</dbReference>
<keyword evidence="3" id="KW-0677">Repeat</keyword>
<reference evidence="5" key="1">
    <citation type="submission" date="2021-09" db="EMBL/GenBank/DDBJ databases">
        <authorList>
            <consortium name="AG Swart"/>
            <person name="Singh M."/>
            <person name="Singh A."/>
            <person name="Seah K."/>
            <person name="Emmerich C."/>
        </authorList>
    </citation>
    <scope>NUCLEOTIDE SEQUENCE</scope>
    <source>
        <strain evidence="5">ATCC30299</strain>
    </source>
</reference>